<evidence type="ECO:0000313" key="2">
    <source>
        <dbReference type="EMBL" id="KSU88998.1"/>
    </source>
</evidence>
<comment type="caution">
    <text evidence="2">The sequence shown here is derived from an EMBL/GenBank/DDBJ whole genome shotgun (WGS) entry which is preliminary data.</text>
</comment>
<gene>
    <name evidence="2" type="ORF">AS180_04895</name>
</gene>
<protein>
    <recommendedName>
        <fullName evidence="4">Signal peptidase I</fullName>
    </recommendedName>
</protein>
<keyword evidence="1" id="KW-0472">Membrane</keyword>
<accession>A0A0V8JPT6</accession>
<organism evidence="2 3">
    <name type="scientific">Priestia veravalensis</name>
    <dbReference type="NCBI Taxonomy" id="1414648"/>
    <lineage>
        <taxon>Bacteria</taxon>
        <taxon>Bacillati</taxon>
        <taxon>Bacillota</taxon>
        <taxon>Bacilli</taxon>
        <taxon>Bacillales</taxon>
        <taxon>Bacillaceae</taxon>
        <taxon>Priestia</taxon>
    </lineage>
</organism>
<feature type="transmembrane region" description="Helical" evidence="1">
    <location>
        <begin position="12"/>
        <end position="33"/>
    </location>
</feature>
<evidence type="ECO:0000256" key="1">
    <source>
        <dbReference type="SAM" id="Phobius"/>
    </source>
</evidence>
<dbReference type="AlphaFoldDB" id="A0A0V8JPT6"/>
<sequence length="136" mass="15143">MKGSVWFTVFRYVLVCYAVVFTLIVASLLPALFGFTVTLQQENGPGIPSGSVVVFQSSQDIDTEGVVLVNQQDSLIVMKANNHLPDESIMGVYSYHLPYVGFLLTIMKQHWAVFLFVTLFCFILLGTKSLQTKKGE</sequence>
<keyword evidence="1" id="KW-0812">Transmembrane</keyword>
<keyword evidence="1" id="KW-1133">Transmembrane helix</keyword>
<evidence type="ECO:0008006" key="4">
    <source>
        <dbReference type="Google" id="ProtNLM"/>
    </source>
</evidence>
<reference evidence="2 3" key="1">
    <citation type="submission" date="2015-11" db="EMBL/GenBank/DDBJ databases">
        <title>Bacillus caseinolyticus sp nov.</title>
        <authorList>
            <person name="Dastager S.G."/>
            <person name="Mawlankar R."/>
        </authorList>
    </citation>
    <scope>NUCLEOTIDE SEQUENCE [LARGE SCALE GENOMIC DNA]</scope>
    <source>
        <strain evidence="2 3">SGD-V-76</strain>
    </source>
</reference>
<name>A0A0V8JPT6_9BACI</name>
<keyword evidence="3" id="KW-1185">Reference proteome</keyword>
<evidence type="ECO:0000313" key="3">
    <source>
        <dbReference type="Proteomes" id="UP000053681"/>
    </source>
</evidence>
<dbReference type="Proteomes" id="UP000053681">
    <property type="component" value="Unassembled WGS sequence"/>
</dbReference>
<feature type="transmembrane region" description="Helical" evidence="1">
    <location>
        <begin position="99"/>
        <end position="125"/>
    </location>
</feature>
<dbReference type="RefSeq" id="WP_025908495.1">
    <property type="nucleotide sequence ID" value="NZ_KQ758632.1"/>
</dbReference>
<dbReference type="EMBL" id="LNQP01000012">
    <property type="protein sequence ID" value="KSU88998.1"/>
    <property type="molecule type" value="Genomic_DNA"/>
</dbReference>
<proteinExistence type="predicted"/>